<sequence>MTHTTSIADLLPGSASIGMFECQRLNSALASLSSEDGNDTYADIFKAQAETSTEFAKMLSAAQQSLNKPFLEEFAY</sequence>
<dbReference type="RefSeq" id="WP_054067829.1">
    <property type="nucleotide sequence ID" value="NZ_CP020121.1"/>
</dbReference>
<dbReference type="GeneID" id="83040601"/>
<evidence type="ECO:0000313" key="2">
    <source>
        <dbReference type="Proteomes" id="UP000242792"/>
    </source>
</evidence>
<dbReference type="Proteomes" id="UP000242792">
    <property type="component" value="Chromosome"/>
</dbReference>
<dbReference type="AlphaFoldDB" id="A0A1V0BHC5"/>
<reference evidence="1 2" key="1">
    <citation type="submission" date="2017-03" db="EMBL/GenBank/DDBJ databases">
        <title>Rapid Whole Genome Sequencing of Comamonas kerstersii Causing Continuous ambulatory Peritoneal Dialysis-Associated Peritonitis.</title>
        <authorList>
            <person name="Zheng B."/>
        </authorList>
    </citation>
    <scope>NUCLEOTIDE SEQUENCE [LARGE SCALE GENOMIC DNA]</scope>
    <source>
        <strain evidence="1 2">8943</strain>
    </source>
</reference>
<proteinExistence type="predicted"/>
<gene>
    <name evidence="1" type="ORF">B5M06_14915</name>
</gene>
<protein>
    <submittedName>
        <fullName evidence="1">Uncharacterized protein</fullName>
    </submittedName>
</protein>
<name>A0A1V0BHC5_9BURK</name>
<evidence type="ECO:0000313" key="1">
    <source>
        <dbReference type="EMBL" id="AQZ99349.1"/>
    </source>
</evidence>
<dbReference type="KEGG" id="cke:B5M06_14915"/>
<accession>A0A1V0BHC5</accession>
<organism evidence="1 2">
    <name type="scientific">Comamonas kerstersii</name>
    <dbReference type="NCBI Taxonomy" id="225992"/>
    <lineage>
        <taxon>Bacteria</taxon>
        <taxon>Pseudomonadati</taxon>
        <taxon>Pseudomonadota</taxon>
        <taxon>Betaproteobacteria</taxon>
        <taxon>Burkholderiales</taxon>
        <taxon>Comamonadaceae</taxon>
        <taxon>Comamonas</taxon>
    </lineage>
</organism>
<dbReference type="EMBL" id="CP020121">
    <property type="protein sequence ID" value="AQZ99349.1"/>
    <property type="molecule type" value="Genomic_DNA"/>
</dbReference>